<dbReference type="InterPro" id="IPR036942">
    <property type="entry name" value="Beta-barrel_TonB_sf"/>
</dbReference>
<keyword evidence="5 7" id="KW-0472">Membrane</keyword>
<evidence type="ECO:0000313" key="9">
    <source>
        <dbReference type="EMBL" id="SHL03042.1"/>
    </source>
</evidence>
<dbReference type="EMBL" id="FRBM01000002">
    <property type="protein sequence ID" value="SHL03042.1"/>
    <property type="molecule type" value="Genomic_DNA"/>
</dbReference>
<dbReference type="GO" id="GO:0009279">
    <property type="term" value="C:cell outer membrane"/>
    <property type="evidence" value="ECO:0007669"/>
    <property type="project" value="UniProtKB-SubCell"/>
</dbReference>
<keyword evidence="4 7" id="KW-0812">Transmembrane</keyword>
<accession>A0A1M6XAP1</accession>
<reference evidence="9 10" key="1">
    <citation type="submission" date="2016-11" db="EMBL/GenBank/DDBJ databases">
        <authorList>
            <person name="Jaros S."/>
            <person name="Januszkiewicz K."/>
            <person name="Wedrychowicz H."/>
        </authorList>
    </citation>
    <scope>NUCLEOTIDE SEQUENCE [LARGE SCALE GENOMIC DNA]</scope>
    <source>
        <strain evidence="9 10">DSM 27621</strain>
    </source>
</reference>
<dbReference type="AlphaFoldDB" id="A0A1M6XAP1"/>
<dbReference type="InterPro" id="IPR023996">
    <property type="entry name" value="TonB-dep_OMP_SusC/RagA"/>
</dbReference>
<dbReference type="NCBIfam" id="TIGR04056">
    <property type="entry name" value="OMP_RagA_SusC"/>
    <property type="match status" value="1"/>
</dbReference>
<dbReference type="InterPro" id="IPR012910">
    <property type="entry name" value="Plug_dom"/>
</dbReference>
<evidence type="ECO:0000259" key="8">
    <source>
        <dbReference type="Pfam" id="PF07715"/>
    </source>
</evidence>
<keyword evidence="3 7" id="KW-1134">Transmembrane beta strand</keyword>
<organism evidence="9 10">
    <name type="scientific">Chryseobacterium contaminans</name>
    <dbReference type="NCBI Taxonomy" id="1423959"/>
    <lineage>
        <taxon>Bacteria</taxon>
        <taxon>Pseudomonadati</taxon>
        <taxon>Bacteroidota</taxon>
        <taxon>Flavobacteriia</taxon>
        <taxon>Flavobacteriales</taxon>
        <taxon>Weeksellaceae</taxon>
        <taxon>Chryseobacterium group</taxon>
        <taxon>Chryseobacterium</taxon>
    </lineage>
</organism>
<dbReference type="FunFam" id="2.170.130.10:FF:000008">
    <property type="entry name" value="SusC/RagA family TonB-linked outer membrane protein"/>
    <property type="match status" value="1"/>
</dbReference>
<evidence type="ECO:0000256" key="4">
    <source>
        <dbReference type="ARBA" id="ARBA00022692"/>
    </source>
</evidence>
<feature type="domain" description="TonB-dependent receptor plug" evidence="8">
    <location>
        <begin position="68"/>
        <end position="182"/>
    </location>
</feature>
<dbReference type="InterPro" id="IPR039426">
    <property type="entry name" value="TonB-dep_rcpt-like"/>
</dbReference>
<sequence>MQDWPRAGIKTEKRNYKNKIVKNFTTVLKIAPAFLLASTVMHAQTKDSATKEKKIEEVVLIGYGKQKKSDLTGSITSVTAKDFNGGATSAGQLIQGKTPGVQITNSSGAPGSGTKIRIRGTSSLNGENSPLIVIDGVPQDFTGVNGASDPLSLINPNDIETFDILKDASATAIYGNRASNGVILITTKKGTAGRFKVNFSTVTSVSTKMGNVDILNADEYRSFVNEIAKTNPSVAVNASRLGTSNTNWQNLTYQPAWGTDNNLAFSGGVKWLPYRLSIGYNDQNGIVKTNSFRRSSVGLNLNPKFFDNHLTVNVNAKGTFTDNRFVDGGVIKAATYFDPTQSVYSGNSAYGGYYEWLDPNNKITGLNVNGTSNPLGLLDGVHDVSSVWRGLGNIQLDYKLHFLPDLHINVNAGYDYSKSNGAKTVSPIYRAGIADLGTYNQYTMEKKNKLLETYLSYLKTINSISTTIDLTAGYSYQDFHTIIPGSTTFKGRGQNTFTNDFETKNVLLSFYGRGIFTIANKYIISASIRRDGSSRFYNGTTSNVWGNFPGVSVAWKINEENFLKDTGINVLKLRAGWGKTGQQELPTLDTNKPRNYPSYAAYNLSASGAEYQFGDQFYFMMRPEIYNPNLSWEITTTKNAGIDFGFAKNRITGSIDVYQKDTKDLIVDAPIAAGDLSNHNLLNVGNMQTKGIEGSVTFVPIKKENTTWEVSFNATHYKSKITKLINGADTSYRILVGGIEGGVNNTIQAHTVGYQPNAFYVFQQVYDTSGKPVDGAYVDRNGDGKIDVNDRYYYKSTQPDAIIGFNTKFSHNNWDIGLSARAVLGNYVYNNAAANSSIQSLTTNNYLQNVYSTAAQYKFSSPQYFSDIFVENASFLRLDNINAGYNFKDIFYKGSNMRVYAMLQNVFVITKYSGIDPEVFGNIDNGYYQMPKVYSLGFNYQF</sequence>
<dbReference type="InterPro" id="IPR037066">
    <property type="entry name" value="Plug_dom_sf"/>
</dbReference>
<dbReference type="SUPFAM" id="SSF56935">
    <property type="entry name" value="Porins"/>
    <property type="match status" value="1"/>
</dbReference>
<dbReference type="Proteomes" id="UP000184069">
    <property type="component" value="Unassembled WGS sequence"/>
</dbReference>
<evidence type="ECO:0000256" key="1">
    <source>
        <dbReference type="ARBA" id="ARBA00004571"/>
    </source>
</evidence>
<evidence type="ECO:0000256" key="3">
    <source>
        <dbReference type="ARBA" id="ARBA00022452"/>
    </source>
</evidence>
<proteinExistence type="inferred from homology"/>
<evidence type="ECO:0000256" key="2">
    <source>
        <dbReference type="ARBA" id="ARBA00022448"/>
    </source>
</evidence>
<evidence type="ECO:0000256" key="5">
    <source>
        <dbReference type="ARBA" id="ARBA00023136"/>
    </source>
</evidence>
<evidence type="ECO:0000313" key="10">
    <source>
        <dbReference type="Proteomes" id="UP000184069"/>
    </source>
</evidence>
<dbReference type="STRING" id="1423959.SAMN05444407_1022"/>
<keyword evidence="6 7" id="KW-0998">Cell outer membrane</keyword>
<comment type="subcellular location">
    <subcellularLocation>
        <location evidence="1 7">Cell outer membrane</location>
        <topology evidence="1 7">Multi-pass membrane protein</topology>
    </subcellularLocation>
</comment>
<dbReference type="Gene3D" id="2.170.130.10">
    <property type="entry name" value="TonB-dependent receptor, plug domain"/>
    <property type="match status" value="1"/>
</dbReference>
<keyword evidence="2 7" id="KW-0813">Transport</keyword>
<evidence type="ECO:0000256" key="6">
    <source>
        <dbReference type="ARBA" id="ARBA00023237"/>
    </source>
</evidence>
<comment type="similarity">
    <text evidence="7">Belongs to the TonB-dependent receptor family.</text>
</comment>
<dbReference type="InterPro" id="IPR023997">
    <property type="entry name" value="TonB-dep_OMP_SusC/RagA_CS"/>
</dbReference>
<gene>
    <name evidence="9" type="ORF">SAMN05444407_1022</name>
</gene>
<protein>
    <submittedName>
        <fullName evidence="9">Iron complex outermembrane recepter protein</fullName>
    </submittedName>
</protein>
<name>A0A1M6XAP1_9FLAO</name>
<evidence type="ECO:0000256" key="7">
    <source>
        <dbReference type="PROSITE-ProRule" id="PRU01360"/>
    </source>
</evidence>
<dbReference type="Gene3D" id="2.40.170.20">
    <property type="entry name" value="TonB-dependent receptor, beta-barrel domain"/>
    <property type="match status" value="1"/>
</dbReference>
<dbReference type="NCBIfam" id="TIGR04057">
    <property type="entry name" value="SusC_RagA_signa"/>
    <property type="match status" value="1"/>
</dbReference>
<dbReference type="Pfam" id="PF07715">
    <property type="entry name" value="Plug"/>
    <property type="match status" value="1"/>
</dbReference>
<dbReference type="PROSITE" id="PS52016">
    <property type="entry name" value="TONB_DEPENDENT_REC_3"/>
    <property type="match status" value="1"/>
</dbReference>